<proteinExistence type="predicted"/>
<organism evidence="1 2">
    <name type="scientific">Haematococcus lacustris</name>
    <name type="common">Green alga</name>
    <name type="synonym">Haematococcus pluvialis</name>
    <dbReference type="NCBI Taxonomy" id="44745"/>
    <lineage>
        <taxon>Eukaryota</taxon>
        <taxon>Viridiplantae</taxon>
        <taxon>Chlorophyta</taxon>
        <taxon>core chlorophytes</taxon>
        <taxon>Chlorophyceae</taxon>
        <taxon>CS clade</taxon>
        <taxon>Chlamydomonadales</taxon>
        <taxon>Haematococcaceae</taxon>
        <taxon>Haematococcus</taxon>
    </lineage>
</organism>
<keyword evidence="2" id="KW-1185">Reference proteome</keyword>
<evidence type="ECO:0000313" key="2">
    <source>
        <dbReference type="Proteomes" id="UP000485058"/>
    </source>
</evidence>
<feature type="non-terminal residue" evidence="1">
    <location>
        <position position="83"/>
    </location>
</feature>
<gene>
    <name evidence="1" type="ORF">HaLaN_07324</name>
</gene>
<reference evidence="1 2" key="1">
    <citation type="submission" date="2020-02" db="EMBL/GenBank/DDBJ databases">
        <title>Draft genome sequence of Haematococcus lacustris strain NIES-144.</title>
        <authorList>
            <person name="Morimoto D."/>
            <person name="Nakagawa S."/>
            <person name="Yoshida T."/>
            <person name="Sawayama S."/>
        </authorList>
    </citation>
    <scope>NUCLEOTIDE SEQUENCE [LARGE SCALE GENOMIC DNA]</scope>
    <source>
        <strain evidence="1 2">NIES-144</strain>
    </source>
</reference>
<sequence length="83" mass="9115">MAENGQLMSLTREELLIVCHGDALAFNEMVNGSSFPPLQADPPSGTVRLLCNSASPEQVTLWRDPYTGDFFSYYCNGTVAQLQ</sequence>
<protein>
    <submittedName>
        <fullName evidence="1">Uncharacterized protein</fullName>
    </submittedName>
</protein>
<evidence type="ECO:0000313" key="1">
    <source>
        <dbReference type="EMBL" id="GFH11768.1"/>
    </source>
</evidence>
<name>A0A699YVY5_HAELA</name>
<dbReference type="AlphaFoldDB" id="A0A699YVY5"/>
<accession>A0A699YVY5</accession>
<dbReference type="EMBL" id="BLLF01000434">
    <property type="protein sequence ID" value="GFH11768.1"/>
    <property type="molecule type" value="Genomic_DNA"/>
</dbReference>
<comment type="caution">
    <text evidence="1">The sequence shown here is derived from an EMBL/GenBank/DDBJ whole genome shotgun (WGS) entry which is preliminary data.</text>
</comment>
<feature type="non-terminal residue" evidence="1">
    <location>
        <position position="1"/>
    </location>
</feature>
<dbReference type="Proteomes" id="UP000485058">
    <property type="component" value="Unassembled WGS sequence"/>
</dbReference>